<feature type="region of interest" description="Disordered" evidence="1">
    <location>
        <begin position="357"/>
        <end position="397"/>
    </location>
</feature>
<feature type="domain" description="DUF7601" evidence="4">
    <location>
        <begin position="1524"/>
        <end position="1607"/>
    </location>
</feature>
<evidence type="ECO:0000256" key="2">
    <source>
        <dbReference type="SAM" id="Phobius"/>
    </source>
</evidence>
<dbReference type="OrthoDB" id="3264136at2"/>
<keyword evidence="6" id="KW-1185">Reference proteome</keyword>
<evidence type="ECO:0000256" key="1">
    <source>
        <dbReference type="SAM" id="MobiDB-lite"/>
    </source>
</evidence>
<feature type="domain" description="SpaA-like prealbumin fold" evidence="3">
    <location>
        <begin position="857"/>
        <end position="950"/>
    </location>
</feature>
<evidence type="ECO:0000259" key="3">
    <source>
        <dbReference type="Pfam" id="PF17802"/>
    </source>
</evidence>
<feature type="compositionally biased region" description="Polar residues" evidence="1">
    <location>
        <begin position="363"/>
        <end position="375"/>
    </location>
</feature>
<dbReference type="Gene3D" id="2.60.40.1140">
    <property type="entry name" value="Collagen-binding surface protein Cna, B-type domain"/>
    <property type="match status" value="7"/>
</dbReference>
<dbReference type="Gene3D" id="2.60.40.10">
    <property type="entry name" value="Immunoglobulins"/>
    <property type="match status" value="1"/>
</dbReference>
<feature type="compositionally biased region" description="Gly residues" evidence="1">
    <location>
        <begin position="1951"/>
        <end position="1971"/>
    </location>
</feature>
<evidence type="ECO:0000259" key="4">
    <source>
        <dbReference type="Pfam" id="PF24547"/>
    </source>
</evidence>
<dbReference type="Proteomes" id="UP000294854">
    <property type="component" value="Unassembled WGS sequence"/>
</dbReference>
<proteinExistence type="predicted"/>
<dbReference type="Gene3D" id="2.60.40.740">
    <property type="match status" value="2"/>
</dbReference>
<accession>A0A4R5NQF6</accession>
<feature type="transmembrane region" description="Helical" evidence="2">
    <location>
        <begin position="1988"/>
        <end position="2005"/>
    </location>
</feature>
<keyword evidence="2" id="KW-1133">Transmembrane helix</keyword>
<comment type="caution">
    <text evidence="5">The sequence shown here is derived from an EMBL/GenBank/DDBJ whole genome shotgun (WGS) entry which is preliminary data.</text>
</comment>
<keyword evidence="2" id="KW-0812">Transmembrane</keyword>
<dbReference type="RefSeq" id="WP_133278312.1">
    <property type="nucleotide sequence ID" value="NZ_PUFO01000039.1"/>
</dbReference>
<dbReference type="STRING" id="1122149.FD44_GL001399"/>
<dbReference type="SUPFAM" id="SSF49401">
    <property type="entry name" value="Bacterial adhesins"/>
    <property type="match status" value="2"/>
</dbReference>
<reference evidence="5 6" key="1">
    <citation type="journal article" date="2019" name="Appl. Microbiol. Biotechnol.">
        <title>Uncovering carbohydrate metabolism through a genotype-phenotype association study of 56 lactic acid bacteria genomes.</title>
        <authorList>
            <person name="Buron-Moles G."/>
            <person name="Chailyan A."/>
            <person name="Dolejs I."/>
            <person name="Forster J."/>
            <person name="Miks M.H."/>
        </authorList>
    </citation>
    <scope>NUCLEOTIDE SEQUENCE [LARGE SCALE GENOMIC DNA]</scope>
    <source>
        <strain evidence="5 6">ATCC 49373</strain>
    </source>
</reference>
<feature type="domain" description="DUF7601" evidence="4">
    <location>
        <begin position="1246"/>
        <end position="1358"/>
    </location>
</feature>
<feature type="compositionally biased region" description="Polar residues" evidence="1">
    <location>
        <begin position="1937"/>
        <end position="1946"/>
    </location>
</feature>
<keyword evidence="2" id="KW-0472">Membrane</keyword>
<dbReference type="InterPro" id="IPR013783">
    <property type="entry name" value="Ig-like_fold"/>
</dbReference>
<gene>
    <name evidence="5" type="ORF">C5L31_000593</name>
</gene>
<feature type="region of interest" description="Disordered" evidence="1">
    <location>
        <begin position="1916"/>
        <end position="1971"/>
    </location>
</feature>
<evidence type="ECO:0000313" key="6">
    <source>
        <dbReference type="Proteomes" id="UP000294854"/>
    </source>
</evidence>
<feature type="domain" description="DUF7601" evidence="4">
    <location>
        <begin position="1652"/>
        <end position="1781"/>
    </location>
</feature>
<feature type="domain" description="DUF7601" evidence="4">
    <location>
        <begin position="1116"/>
        <end position="1220"/>
    </location>
</feature>
<dbReference type="InterPro" id="IPR008966">
    <property type="entry name" value="Adhesion_dom_sf"/>
</dbReference>
<feature type="compositionally biased region" description="Acidic residues" evidence="1">
    <location>
        <begin position="1916"/>
        <end position="1932"/>
    </location>
</feature>
<evidence type="ECO:0000313" key="5">
    <source>
        <dbReference type="EMBL" id="TDG78509.1"/>
    </source>
</evidence>
<dbReference type="Pfam" id="PF24547">
    <property type="entry name" value="DUF7601"/>
    <property type="match status" value="6"/>
</dbReference>
<sequence>MDTINDRLRPNQKLEFGDSYEFTMSGFKLANNEPLYGVIAGEHGAIANYIISVSGTDNDQLSVKITFDADDSEAAIENFGKGELTVNTEFNKDAGSIGFDFSQTEKIEIIPEKPQAAISKSGKITGRDTIEWTIDVKLDEDEILTNVVLRDILTTTNHEIVPGSFELVSGEAVPAPEDPNIEDDVLKFLSIKGPIQFKITTKSNTEELLSRQVYNNRISMDFEENKTDTPLEANASVARESFNLAKSNGDYQGDGVYKWDVTFSLTNVTDRADLANWTLSDSLTGPHQYFEEGTYGFTLKKLGQENSGGIDLKKPTITDGKSFSVGLEANGSFDNTSRKDLDAQYVLTYYTKFDGSAPGENATEGNSSLGNKITLSGTGHDGDDEGDEGSGSIGIGEKEATGINFEEKTVSWKISANTSEIDFDKLTIRENLPGYLTLDGDFVLENGKKEKLTNGIDYTIQTTPIGNDYIIEIKRNDLTKGQQINVSFTTKYNPSSIPADQKLKNSARITIDNSYTITTAEKEIPNDIYNESNKSGKLTISDNDYNQGKVRWSIGMNLHDRFDYKAGDQIVIDDVLNNSGTKYLSFENGEENFVLEKLAIESDGRFTGENLSKGTDYRIERVTDDGVERLIITLLKDTDFALRLNFDTKVNFMATGHTGNDWTFYNEATIEVPGTQLRKQKVSATVGHSNKDFFISKSAVSNASKNNGIVEWKSIINGGNQQLGNNNNIKITDTMDTGLKFVDEGEYRLSIFAATVEFREDNDGRQIPTYTESNQLKAGEDYELTRTSTGFEILISDDYQLNSPLILKYHTLIEGSGNDDNELKNTINISGSGIGGEASDTIKSDSHGFGNYTKFSAEITKVDASDPKKVLPGAVFKIQYAEGDNSDTPRGEYTTLQIDDEDVTATSDNQGIVHFNNLDKMKWYRLVEIESPSGYRPADVVKEFRFDRNADRGRTTLSYTVTNEKEEFGEISISKKVTNPVKDQGAFNFEIYAESKDDATDKLNGTFEGRISREGIITSTRVQLTFNEGKLVEISGEPVADSQFQLEDGEELLIQELETRYVFDITEITEEDHPYKTSVQVNRGDENIGTSATDVSIPKDAQATVLFRNVRGIGEFKLTKYTEGTENNKDKEFDFTITADSSVNIDGSYDIETASGTVKNGITFTNNRAEVQLRSGESVLIKELPEGAKLQATEADGQGNYHVSWLARDSNGKYSGNSKDADPVLISDWWTSTVDFTNSIPDTARLQIEKFGTGPIDEDQEFTFDVQAKIDGVVDTSVNGEFDTILERPNGNSKEGRIEFNKGRITTKVKLKAGEMLTILGLPVQEFQVSEEKPDGNYTTKWETSEDASGGGLVADEVGLRANRASTVTFHNHLERTSLEVEKQVTGQSIQNDLEKEFRFVLINTDNKLDEDEKDVVGYIGDKEVELNFTRRTTGGTWSEDFKLKHGEKLVIPDLPAGISMRAVEYGDDDTYETSWQVTGDGASDSGSTPTTAGNYRTNAFEMKDQGEYKVLFTNHKPSTDFELRKIITDAEDEELEETFKFNLLFTNKNVSVAGTYKTINQDNTNGEIIVDSKGNATIKKFGNEDSLRIIGLPVDTKVTVEEELTDEQLPYYKPSWSIGDADPVRGTTTSEISLEDEELTSVLYDNWYDPGDLFISKKLAGSYTTDDKQDSFKYTVTAYNSDSSVNTSFNYEFGMTVNRQNGSFEERIKFNSGVATVNLRADESVQIEKIPTNTLLRVTESNYAGYTPSYQINQGASVDGDTTSLITIVDDKVQEVDFTNRRPEVPSNGMLTLSKRVTGDNAETDRLFDFALNIQNADGSGFTGTLNYTFRTAFSSTLGQLPVINGNATMSLKHGDSVQFMLPTGTHYQITEDDYSGDGYTTSAVVNNTTVNDLTVSGTILENSANVVTYMNSMEEPEFPNEGGDEDDSEEAQAPTDESSSSPTVPNAGGSEGTGTSGTTGTGGGTAASGSGKGILPQTAEFLANNWLILLGGFILLNLIAWHIRNRYYKRSK</sequence>
<feature type="domain" description="DUF7601" evidence="4">
    <location>
        <begin position="1790"/>
        <end position="1913"/>
    </location>
</feature>
<dbReference type="Pfam" id="PF17802">
    <property type="entry name" value="SpaA"/>
    <property type="match status" value="1"/>
</dbReference>
<feature type="domain" description="DUF7601" evidence="4">
    <location>
        <begin position="1378"/>
        <end position="1489"/>
    </location>
</feature>
<protein>
    <submittedName>
        <fullName evidence="5">Uncharacterized protein</fullName>
    </submittedName>
</protein>
<name>A0A4R5NQF6_9LACO</name>
<organism evidence="5 6">
    <name type="scientific">Secundilactobacillus malefermentans</name>
    <dbReference type="NCBI Taxonomy" id="176292"/>
    <lineage>
        <taxon>Bacteria</taxon>
        <taxon>Bacillati</taxon>
        <taxon>Bacillota</taxon>
        <taxon>Bacilli</taxon>
        <taxon>Lactobacillales</taxon>
        <taxon>Lactobacillaceae</taxon>
        <taxon>Secundilactobacillus</taxon>
    </lineage>
</organism>
<dbReference type="InterPro" id="IPR041033">
    <property type="entry name" value="SpaA_PFL_dom_1"/>
</dbReference>
<dbReference type="InterPro" id="IPR055382">
    <property type="entry name" value="DUF7601"/>
</dbReference>
<dbReference type="EMBL" id="PUFO01000039">
    <property type="protein sequence ID" value="TDG78509.1"/>
    <property type="molecule type" value="Genomic_DNA"/>
</dbReference>